<dbReference type="SFLD" id="SFLDG01135">
    <property type="entry name" value="C1.5.6:_HAD__Beta-PGM__Phospha"/>
    <property type="match status" value="1"/>
</dbReference>
<keyword evidence="1" id="KW-0378">Hydrolase</keyword>
<organism evidence="1 2">
    <name type="scientific">Ammonicoccus fulvus</name>
    <dbReference type="NCBI Taxonomy" id="3138240"/>
    <lineage>
        <taxon>Bacteria</taxon>
        <taxon>Bacillati</taxon>
        <taxon>Actinomycetota</taxon>
        <taxon>Actinomycetes</taxon>
        <taxon>Propionibacteriales</taxon>
        <taxon>Propionibacteriaceae</taxon>
        <taxon>Ammonicoccus</taxon>
    </lineage>
</organism>
<dbReference type="PANTHER" id="PTHR42896">
    <property type="entry name" value="XYLULOSE-1,5-BISPHOSPHATE (XUBP) PHOSPHATASE"/>
    <property type="match status" value="1"/>
</dbReference>
<dbReference type="Gene3D" id="1.10.150.240">
    <property type="entry name" value="Putative phosphatase, domain 2"/>
    <property type="match status" value="1"/>
</dbReference>
<dbReference type="InterPro" id="IPR006439">
    <property type="entry name" value="HAD-SF_hydro_IA"/>
</dbReference>
<dbReference type="EMBL" id="CP154795">
    <property type="protein sequence ID" value="XAN07777.1"/>
    <property type="molecule type" value="Genomic_DNA"/>
</dbReference>
<dbReference type="InterPro" id="IPR036412">
    <property type="entry name" value="HAD-like_sf"/>
</dbReference>
<dbReference type="SFLD" id="SFLDG01129">
    <property type="entry name" value="C1.5:_HAD__Beta-PGM__Phosphata"/>
    <property type="match status" value="1"/>
</dbReference>
<gene>
    <name evidence="1" type="ORF">AADG42_10830</name>
</gene>
<dbReference type="RefSeq" id="WP_425309235.1">
    <property type="nucleotide sequence ID" value="NZ_CP154795.1"/>
</dbReference>
<evidence type="ECO:0000313" key="1">
    <source>
        <dbReference type="EMBL" id="XAN07777.1"/>
    </source>
</evidence>
<proteinExistence type="predicted"/>
<dbReference type="PANTHER" id="PTHR42896:SF2">
    <property type="entry name" value="CBBY-LIKE PROTEIN"/>
    <property type="match status" value="1"/>
</dbReference>
<dbReference type="InterPro" id="IPR023214">
    <property type="entry name" value="HAD_sf"/>
</dbReference>
<dbReference type="InterPro" id="IPR023198">
    <property type="entry name" value="PGP-like_dom2"/>
</dbReference>
<protein>
    <submittedName>
        <fullName evidence="1">HAD-IA family hydrolase</fullName>
    </submittedName>
</protein>
<dbReference type="Pfam" id="PF00702">
    <property type="entry name" value="Hydrolase"/>
    <property type="match status" value="1"/>
</dbReference>
<dbReference type="Proteomes" id="UP001442841">
    <property type="component" value="Chromosome"/>
</dbReference>
<reference evidence="1 2" key="1">
    <citation type="submission" date="2024-04" db="EMBL/GenBank/DDBJ databases">
        <title>Isolation of an actinomycete strain from pig manure.</title>
        <authorList>
            <person name="Gong T."/>
            <person name="Yu Z."/>
            <person name="An M."/>
            <person name="Wei C."/>
            <person name="Yang W."/>
            <person name="Liu L."/>
        </authorList>
    </citation>
    <scope>NUCLEOTIDE SEQUENCE [LARGE SCALE GENOMIC DNA]</scope>
    <source>
        <strain evidence="1 2">ZF39</strain>
    </source>
</reference>
<accession>A0ABZ3FP01</accession>
<name>A0ABZ3FP01_9ACTN</name>
<dbReference type="GO" id="GO:0016787">
    <property type="term" value="F:hydrolase activity"/>
    <property type="evidence" value="ECO:0007669"/>
    <property type="project" value="UniProtKB-KW"/>
</dbReference>
<sequence>MELRALIFDVDGTLADTEDQGHRPAFNDAFADAGLAWHWDPELYRDLLAVTGGKERIQHFCERFDPDFLHRPDADEAIARLHRAKTAHYGRRVADGHVELLPGVRELIAEARAADLRLAIATTTSPENVTSLLTATLGANSPSWFDVIGAGDIVAAKKPAPDIYLWVLQRLDVPAGTCVAFEDSLPGYAAARAAGLPVVVTPSGGLTAADFPEALAVWPTLAATDLRELTALHATGTP</sequence>
<dbReference type="SFLD" id="SFLDS00003">
    <property type="entry name" value="Haloacid_Dehalogenase"/>
    <property type="match status" value="1"/>
</dbReference>
<dbReference type="SUPFAM" id="SSF56784">
    <property type="entry name" value="HAD-like"/>
    <property type="match status" value="1"/>
</dbReference>
<evidence type="ECO:0000313" key="2">
    <source>
        <dbReference type="Proteomes" id="UP001442841"/>
    </source>
</evidence>
<dbReference type="InterPro" id="IPR044999">
    <property type="entry name" value="CbbY-like"/>
</dbReference>
<dbReference type="PRINTS" id="PR00413">
    <property type="entry name" value="HADHALOGNASE"/>
</dbReference>
<dbReference type="SFLD" id="SFLDF00035">
    <property type="entry name" value="phosphoglycolate_phosphatase"/>
    <property type="match status" value="1"/>
</dbReference>
<keyword evidence="2" id="KW-1185">Reference proteome</keyword>
<dbReference type="NCBIfam" id="TIGR01509">
    <property type="entry name" value="HAD-SF-IA-v3"/>
    <property type="match status" value="1"/>
</dbReference>
<dbReference type="Gene3D" id="3.40.50.1000">
    <property type="entry name" value="HAD superfamily/HAD-like"/>
    <property type="match status" value="1"/>
</dbReference>